<feature type="chain" id="PRO_5011658122" description="TerB family tellurite resistance protein" evidence="1">
    <location>
        <begin position="20"/>
        <end position="215"/>
    </location>
</feature>
<gene>
    <name evidence="2" type="ORF">SAMN04489723_11428</name>
</gene>
<evidence type="ECO:0008006" key="4">
    <source>
        <dbReference type="Google" id="ProtNLM"/>
    </source>
</evidence>
<dbReference type="Proteomes" id="UP000198790">
    <property type="component" value="Unassembled WGS sequence"/>
</dbReference>
<proteinExistence type="predicted"/>
<dbReference type="EMBL" id="FOKK01000014">
    <property type="protein sequence ID" value="SFB50011.1"/>
    <property type="molecule type" value="Genomic_DNA"/>
</dbReference>
<keyword evidence="1" id="KW-0732">Signal</keyword>
<evidence type="ECO:0000313" key="3">
    <source>
        <dbReference type="Proteomes" id="UP000198790"/>
    </source>
</evidence>
<evidence type="ECO:0000313" key="2">
    <source>
        <dbReference type="EMBL" id="SFB50011.1"/>
    </source>
</evidence>
<reference evidence="2 3" key="1">
    <citation type="submission" date="2016-10" db="EMBL/GenBank/DDBJ databases">
        <authorList>
            <person name="de Groot N.N."/>
        </authorList>
    </citation>
    <scope>NUCLEOTIDE SEQUENCE [LARGE SCALE GENOMIC DNA]</scope>
    <source>
        <strain evidence="2 3">DSM 23399</strain>
    </source>
</reference>
<dbReference type="RefSeq" id="WP_092899375.1">
    <property type="nucleotide sequence ID" value="NZ_FOKK01000014.1"/>
</dbReference>
<organism evidence="2 3">
    <name type="scientific">Algoriphagus aquimarinus</name>
    <dbReference type="NCBI Taxonomy" id="237018"/>
    <lineage>
        <taxon>Bacteria</taxon>
        <taxon>Pseudomonadati</taxon>
        <taxon>Bacteroidota</taxon>
        <taxon>Cytophagia</taxon>
        <taxon>Cytophagales</taxon>
        <taxon>Cyclobacteriaceae</taxon>
        <taxon>Algoriphagus</taxon>
    </lineage>
</organism>
<sequence length="215" mass="24662">MKKLLILLYLISAALPVTAQNYQEWFQQKQTKKKYLAEQIIALQAYSTVLKKGYEVSQQGLGLIHTIKSGDYSQHKDHFQSFSNLNPELKNHSVTQQLLALAENIQQVSTQSQKQLRSQNQLNVSEESVVSHVFLNIQKETAQLLSELQTLLQNGSLSLSDSERIKRLEQIHLHMQSIYSYTVRFGQEAIQLSIHSEQESNAIGQVRIYHTLDRL</sequence>
<keyword evidence="3" id="KW-1185">Reference proteome</keyword>
<feature type="signal peptide" evidence="1">
    <location>
        <begin position="1"/>
        <end position="19"/>
    </location>
</feature>
<dbReference type="STRING" id="237018.SAMN04489723_11428"/>
<dbReference type="AlphaFoldDB" id="A0A1I1BIC2"/>
<evidence type="ECO:0000256" key="1">
    <source>
        <dbReference type="SAM" id="SignalP"/>
    </source>
</evidence>
<protein>
    <recommendedName>
        <fullName evidence="4">TerB family tellurite resistance protein</fullName>
    </recommendedName>
</protein>
<accession>A0A1I1BIC2</accession>
<name>A0A1I1BIC2_9BACT</name>
<dbReference type="OrthoDB" id="673795at2"/>